<evidence type="ECO:0000313" key="3">
    <source>
        <dbReference type="Proteomes" id="UP000610303"/>
    </source>
</evidence>
<dbReference type="EMBL" id="BMRJ01000002">
    <property type="protein sequence ID" value="GGR27423.1"/>
    <property type="molecule type" value="Genomic_DNA"/>
</dbReference>
<dbReference type="Gene3D" id="1.10.10.2910">
    <property type="match status" value="1"/>
</dbReference>
<accession>A0A918CLB9</accession>
<reference evidence="2" key="1">
    <citation type="journal article" date="2014" name="Int. J. Syst. Evol. Microbiol.">
        <title>Complete genome sequence of Corynebacterium casei LMG S-19264T (=DSM 44701T), isolated from a smear-ripened cheese.</title>
        <authorList>
            <consortium name="US DOE Joint Genome Institute (JGI-PGF)"/>
            <person name="Walter F."/>
            <person name="Albersmeier A."/>
            <person name="Kalinowski J."/>
            <person name="Ruckert C."/>
        </authorList>
    </citation>
    <scope>NUCLEOTIDE SEQUENCE</scope>
    <source>
        <strain evidence="2">JCM 3346</strain>
    </source>
</reference>
<gene>
    <name evidence="2" type="ORF">GCM10010196_21270</name>
</gene>
<feature type="domain" description="IrrE N-terminal-like" evidence="1">
    <location>
        <begin position="87"/>
        <end position="161"/>
    </location>
</feature>
<reference evidence="2" key="2">
    <citation type="submission" date="2020-09" db="EMBL/GenBank/DDBJ databases">
        <authorList>
            <person name="Sun Q."/>
            <person name="Ohkuma M."/>
        </authorList>
    </citation>
    <scope>NUCLEOTIDE SEQUENCE</scope>
    <source>
        <strain evidence="2">JCM 3346</strain>
    </source>
</reference>
<proteinExistence type="predicted"/>
<keyword evidence="3" id="KW-1185">Reference proteome</keyword>
<dbReference type="Proteomes" id="UP000610303">
    <property type="component" value="Unassembled WGS sequence"/>
</dbReference>
<dbReference type="InterPro" id="IPR010359">
    <property type="entry name" value="IrrE_HExxH"/>
</dbReference>
<comment type="caution">
    <text evidence="2">The sequence shown here is derived from an EMBL/GenBank/DDBJ whole genome shotgun (WGS) entry which is preliminary data.</text>
</comment>
<organism evidence="2 3">
    <name type="scientific">Agromyces mediolanus</name>
    <name type="common">Corynebacterium mediolanum</name>
    <dbReference type="NCBI Taxonomy" id="41986"/>
    <lineage>
        <taxon>Bacteria</taxon>
        <taxon>Bacillati</taxon>
        <taxon>Actinomycetota</taxon>
        <taxon>Actinomycetes</taxon>
        <taxon>Micrococcales</taxon>
        <taxon>Microbacteriaceae</taxon>
        <taxon>Agromyces</taxon>
    </lineage>
</organism>
<protein>
    <recommendedName>
        <fullName evidence="1">IrrE N-terminal-like domain-containing protein</fullName>
    </recommendedName>
</protein>
<name>A0A918CLB9_AGRME</name>
<dbReference type="AlphaFoldDB" id="A0A918CLB9"/>
<evidence type="ECO:0000313" key="2">
    <source>
        <dbReference type="EMBL" id="GGR27423.1"/>
    </source>
</evidence>
<sequence length="349" mass="38142">MTTRDTANRIRARLDAPAQVEAMLDEVRAISPDFLRDLRADPLLTLDQYPDVELSYLNPQDFYDQHCSIAGMYINTVTPPRLSVATATAERMRFTALHEFGHHLQQTTAIADTTVLRDDGGVALEEAACDLFAAKILLSDELVDSVLPTGTPSATDVARLWASADASRSAVAVTAAQRLTVDGYVAVIGSDGTVEFCATRGLPPLRRGSNQQTAEIVRALRVATQNTVERLTRFQFRDGIRGAELWAQAARAGNGYWFVVAAESGVPWKQLALPSFEAEVTGRWHVCEFCGHGWMNFSRAHDCGTPICPECTRCGCRNALKERLCSGCGFIQPAHLFNEGSSVCRDCAD</sequence>
<dbReference type="Pfam" id="PF06114">
    <property type="entry name" value="Peptidase_M78"/>
    <property type="match status" value="1"/>
</dbReference>
<evidence type="ECO:0000259" key="1">
    <source>
        <dbReference type="Pfam" id="PF06114"/>
    </source>
</evidence>